<evidence type="ECO:0000313" key="7">
    <source>
        <dbReference type="EMBL" id="GEQ14776.1"/>
    </source>
</evidence>
<dbReference type="Pfam" id="PF02361">
    <property type="entry name" value="CbiQ"/>
    <property type="match status" value="1"/>
</dbReference>
<sequence>MAGPLTPPLPRAVHPAAWWLWAIGLAVAVSTVTNPFLLLTALSVAALVVLSRRGSSPWARSFRLYLWLGGFIVGVRAVLHVLVGLKFGEPVILPLPEVSLPSWAAGINLLGDVRLDGLVGALTEGLRLAVMIACIGAANSLANPKRLLRSLPGALSEIGSAVVVTISVAPQLAESVQRVMRARALRGDTARGIRAVPRVALPVLEDTLDRSLMLASAMDSRGYGRRREVAPGRRALTAACTLGGLLASAVGTYGVLDATTPGWMGLPVLAAGVALSLLGIWLGGAANARTTYRPDPWRAAEWLTVGCGAAAAVAVQLVRRSDAAALGVPLDPLGVPALPLLALAGLLVAALPAFLTPEPPPPAPRSVARPRPVATEVHP</sequence>
<feature type="transmembrane region" description="Helical" evidence="6">
    <location>
        <begin position="125"/>
        <end position="142"/>
    </location>
</feature>
<evidence type="ECO:0000256" key="1">
    <source>
        <dbReference type="ARBA" id="ARBA00004141"/>
    </source>
</evidence>
<comment type="caution">
    <text evidence="7">The sequence shown here is derived from an EMBL/GenBank/DDBJ whole genome shotgun (WGS) entry which is preliminary data.</text>
</comment>
<feature type="transmembrane region" description="Helical" evidence="6">
    <location>
        <begin position="268"/>
        <end position="288"/>
    </location>
</feature>
<dbReference type="GO" id="GO:0005886">
    <property type="term" value="C:plasma membrane"/>
    <property type="evidence" value="ECO:0007669"/>
    <property type="project" value="UniProtKB-ARBA"/>
</dbReference>
<keyword evidence="3 6" id="KW-1133">Transmembrane helix</keyword>
<evidence type="ECO:0000256" key="2">
    <source>
        <dbReference type="ARBA" id="ARBA00022692"/>
    </source>
</evidence>
<comment type="subcellular location">
    <subcellularLocation>
        <location evidence="1">Membrane</location>
        <topology evidence="1">Multi-pass membrane protein</topology>
    </subcellularLocation>
</comment>
<dbReference type="RefSeq" id="WP_246136228.1">
    <property type="nucleotide sequence ID" value="NZ_BAABDN010000003.1"/>
</dbReference>
<name>A0A512T3I3_9MICO</name>
<feature type="compositionally biased region" description="Low complexity" evidence="5">
    <location>
        <begin position="365"/>
        <end position="379"/>
    </location>
</feature>
<evidence type="ECO:0000256" key="6">
    <source>
        <dbReference type="SAM" id="Phobius"/>
    </source>
</evidence>
<keyword evidence="8" id="KW-1185">Reference proteome</keyword>
<evidence type="ECO:0000256" key="4">
    <source>
        <dbReference type="ARBA" id="ARBA00023136"/>
    </source>
</evidence>
<evidence type="ECO:0000313" key="8">
    <source>
        <dbReference type="Proteomes" id="UP000321793"/>
    </source>
</evidence>
<accession>A0A512T3I3</accession>
<gene>
    <name evidence="7" type="ORF">KLO01_28230</name>
</gene>
<dbReference type="CDD" id="cd16914">
    <property type="entry name" value="EcfT"/>
    <property type="match status" value="1"/>
</dbReference>
<organism evidence="7 8">
    <name type="scientific">Knoellia locipacati</name>
    <dbReference type="NCBI Taxonomy" id="882824"/>
    <lineage>
        <taxon>Bacteria</taxon>
        <taxon>Bacillati</taxon>
        <taxon>Actinomycetota</taxon>
        <taxon>Actinomycetes</taxon>
        <taxon>Micrococcales</taxon>
        <taxon>Intrasporangiaceae</taxon>
        <taxon>Knoellia</taxon>
    </lineage>
</organism>
<reference evidence="7 8" key="1">
    <citation type="submission" date="2019-07" db="EMBL/GenBank/DDBJ databases">
        <title>Whole genome shotgun sequence of Knoellia locipacati NBRC 109775.</title>
        <authorList>
            <person name="Hosoyama A."/>
            <person name="Uohara A."/>
            <person name="Ohji S."/>
            <person name="Ichikawa N."/>
        </authorList>
    </citation>
    <scope>NUCLEOTIDE SEQUENCE [LARGE SCALE GENOMIC DNA]</scope>
    <source>
        <strain evidence="7 8">NBRC 109775</strain>
    </source>
</reference>
<feature type="region of interest" description="Disordered" evidence="5">
    <location>
        <begin position="359"/>
        <end position="379"/>
    </location>
</feature>
<proteinExistence type="predicted"/>
<feature type="transmembrane region" description="Helical" evidence="6">
    <location>
        <begin position="338"/>
        <end position="355"/>
    </location>
</feature>
<dbReference type="PANTHER" id="PTHR33514">
    <property type="entry name" value="PROTEIN ABCI12, CHLOROPLASTIC"/>
    <property type="match status" value="1"/>
</dbReference>
<dbReference type="Proteomes" id="UP000321793">
    <property type="component" value="Unassembled WGS sequence"/>
</dbReference>
<keyword evidence="4 6" id="KW-0472">Membrane</keyword>
<dbReference type="EMBL" id="BKBA01000011">
    <property type="protein sequence ID" value="GEQ14776.1"/>
    <property type="molecule type" value="Genomic_DNA"/>
</dbReference>
<dbReference type="InterPro" id="IPR003339">
    <property type="entry name" value="ABC/ECF_trnsptr_transmembrane"/>
</dbReference>
<protein>
    <submittedName>
        <fullName evidence="7">ABC-type cobalt transport system, permease</fullName>
    </submittedName>
</protein>
<keyword evidence="2 6" id="KW-0812">Transmembrane</keyword>
<evidence type="ECO:0000256" key="5">
    <source>
        <dbReference type="SAM" id="MobiDB-lite"/>
    </source>
</evidence>
<feature type="transmembrane region" description="Helical" evidence="6">
    <location>
        <begin position="235"/>
        <end position="256"/>
    </location>
</feature>
<feature type="transmembrane region" description="Helical" evidence="6">
    <location>
        <begin position="20"/>
        <end position="50"/>
    </location>
</feature>
<evidence type="ECO:0000256" key="3">
    <source>
        <dbReference type="ARBA" id="ARBA00022989"/>
    </source>
</evidence>
<dbReference type="AlphaFoldDB" id="A0A512T3I3"/>
<feature type="transmembrane region" description="Helical" evidence="6">
    <location>
        <begin position="300"/>
        <end position="318"/>
    </location>
</feature>
<feature type="transmembrane region" description="Helical" evidence="6">
    <location>
        <begin position="62"/>
        <end position="83"/>
    </location>
</feature>
<dbReference type="PANTHER" id="PTHR33514:SF15">
    <property type="entry name" value="COBALT TRANSPORT PROTEIN"/>
    <property type="match status" value="1"/>
</dbReference>